<evidence type="ECO:0000313" key="9">
    <source>
        <dbReference type="EMBL" id="CAD7445342.1"/>
    </source>
</evidence>
<dbReference type="EMBL" id="OD567218">
    <property type="protein sequence ID" value="CAD7445342.1"/>
    <property type="molecule type" value="Genomic_DNA"/>
</dbReference>
<dbReference type="InterPro" id="IPR011009">
    <property type="entry name" value="Kinase-like_dom_sf"/>
</dbReference>
<dbReference type="PROSITE" id="PS50011">
    <property type="entry name" value="PROTEIN_KINASE_DOM"/>
    <property type="match status" value="1"/>
</dbReference>
<dbReference type="InterPro" id="IPR000719">
    <property type="entry name" value="Prot_kinase_dom"/>
</dbReference>
<protein>
    <recommendedName>
        <fullName evidence="8">Protein kinase domain-containing protein</fullName>
    </recommendedName>
</protein>
<dbReference type="Pfam" id="PF00069">
    <property type="entry name" value="Pkinase"/>
    <property type="match status" value="1"/>
</dbReference>
<dbReference type="AlphaFoldDB" id="A0A7R9F3U3"/>
<evidence type="ECO:0000256" key="7">
    <source>
        <dbReference type="SAM" id="MobiDB-lite"/>
    </source>
</evidence>
<evidence type="ECO:0000256" key="5">
    <source>
        <dbReference type="ARBA" id="ARBA00022777"/>
    </source>
</evidence>
<evidence type="ECO:0000256" key="1">
    <source>
        <dbReference type="ARBA" id="ARBA00006692"/>
    </source>
</evidence>
<keyword evidence="5" id="KW-0418">Kinase</keyword>
<dbReference type="PANTHER" id="PTHR24349">
    <property type="entry name" value="SERINE/THREONINE-PROTEIN KINASE"/>
    <property type="match status" value="1"/>
</dbReference>
<evidence type="ECO:0000256" key="2">
    <source>
        <dbReference type="ARBA" id="ARBA00022527"/>
    </source>
</evidence>
<keyword evidence="4" id="KW-0547">Nucleotide-binding</keyword>
<gene>
    <name evidence="9" type="ORF">TBIB3V08_LOCUS7696</name>
</gene>
<feature type="compositionally biased region" description="Polar residues" evidence="7">
    <location>
        <begin position="42"/>
        <end position="52"/>
    </location>
</feature>
<keyword evidence="6" id="KW-0067">ATP-binding</keyword>
<evidence type="ECO:0000256" key="6">
    <source>
        <dbReference type="ARBA" id="ARBA00022840"/>
    </source>
</evidence>
<name>A0A7R9F3U3_9NEOP</name>
<feature type="region of interest" description="Disordered" evidence="7">
    <location>
        <begin position="1"/>
        <end position="57"/>
    </location>
</feature>
<comment type="similarity">
    <text evidence="1">Belongs to the protein kinase superfamily. CAMK Ser/Thr protein kinase family.</text>
</comment>
<keyword evidence="2" id="KW-0723">Serine/threonine-protein kinase</keyword>
<dbReference type="GO" id="GO:0004674">
    <property type="term" value="F:protein serine/threonine kinase activity"/>
    <property type="evidence" value="ECO:0007669"/>
    <property type="project" value="UniProtKB-KW"/>
</dbReference>
<evidence type="ECO:0000256" key="4">
    <source>
        <dbReference type="ARBA" id="ARBA00022741"/>
    </source>
</evidence>
<dbReference type="GO" id="GO:0005524">
    <property type="term" value="F:ATP binding"/>
    <property type="evidence" value="ECO:0007669"/>
    <property type="project" value="UniProtKB-KW"/>
</dbReference>
<organism evidence="9">
    <name type="scientific">Timema bartmani</name>
    <dbReference type="NCBI Taxonomy" id="61472"/>
    <lineage>
        <taxon>Eukaryota</taxon>
        <taxon>Metazoa</taxon>
        <taxon>Ecdysozoa</taxon>
        <taxon>Arthropoda</taxon>
        <taxon>Hexapoda</taxon>
        <taxon>Insecta</taxon>
        <taxon>Pterygota</taxon>
        <taxon>Neoptera</taxon>
        <taxon>Polyneoptera</taxon>
        <taxon>Phasmatodea</taxon>
        <taxon>Timematodea</taxon>
        <taxon>Timematoidea</taxon>
        <taxon>Timematidae</taxon>
        <taxon>Timema</taxon>
    </lineage>
</organism>
<evidence type="ECO:0000259" key="8">
    <source>
        <dbReference type="PROSITE" id="PS50011"/>
    </source>
</evidence>
<feature type="domain" description="Protein kinase" evidence="8">
    <location>
        <begin position="1"/>
        <end position="354"/>
    </location>
</feature>
<dbReference type="SUPFAM" id="SSF56112">
    <property type="entry name" value="Protein kinase-like (PK-like)"/>
    <property type="match status" value="1"/>
</dbReference>
<dbReference type="InterPro" id="IPR050205">
    <property type="entry name" value="CDPK_Ser/Thr_kinases"/>
</dbReference>
<reference evidence="9" key="1">
    <citation type="submission" date="2020-11" db="EMBL/GenBank/DDBJ databases">
        <authorList>
            <person name="Tran Van P."/>
        </authorList>
    </citation>
    <scope>NUCLEOTIDE SEQUENCE</scope>
</reference>
<keyword evidence="3" id="KW-0808">Transferase</keyword>
<proteinExistence type="inferred from homology"/>
<dbReference type="Gene3D" id="1.10.510.10">
    <property type="entry name" value="Transferase(Phosphotransferase) domain 1"/>
    <property type="match status" value="1"/>
</dbReference>
<evidence type="ECO:0000256" key="3">
    <source>
        <dbReference type="ARBA" id="ARBA00022679"/>
    </source>
</evidence>
<sequence>MRPVASLGAVPRQTTNTGGLFCGPREQAGAPASCESMHLNKQDSTSSGTATNDGGGLNPLRVKGLLRCMNPDHTLMSPHSSLTDYAVFGSAPPPVFIFLASGAPDPFPFVREIKERYALASILGRGSFGDVILAFDKPCVLRLLDHVLTPDDTFLVLQFCEGGPLMREDLSLLDNILLFSKEPETLIKLIDFGASNCSGSLALGTPIGSSLYVAPEVLRASLVGSTYCHQADVWSAGVVLFLCGYRGASGKGRGAGDGLGNILGKVSRGIPHQNMDFIAPVVPEMRLRGEAVFEGLGGYQPFLDHNSILNGDFNLEPSVWDKVSPPARDLVQRMLEVDTRLRISVKHILGHKWMKVGLKTQVKSAFVDESGNKTLEGMFDTIFPS</sequence>
<accession>A0A7R9F3U3</accession>
<dbReference type="SMART" id="SM00220">
    <property type="entry name" value="S_TKc"/>
    <property type="match status" value="1"/>
</dbReference>